<dbReference type="RefSeq" id="WP_200349953.1">
    <property type="nucleotide sequence ID" value="NZ_BAABHZ010000010.1"/>
</dbReference>
<evidence type="ECO:0000313" key="2">
    <source>
        <dbReference type="EMBL" id="MBK1815007.1"/>
    </source>
</evidence>
<gene>
    <name evidence="2" type="ORF">JIN84_05235</name>
</gene>
<sequence length="1447" mass="164419">MEIERTFQNISEGSLDKADQQSYLVSLGWSGSTGWQELLRSKRVLIISEAGAGKTYECESQCKRLWDAGEPAFHLELATLAGSRLRDMLDLEQESRFEGWLISQCDVATFFLDSIDELKLSRGSFKVALTQLAKECYGKLGRMRIIITTRPIPFDEQLVRKLFPVPQFAEIETSADGETFAQIALHGRRNKKKENEEEVPPDWRTVALMPLSDSQISDFAQTQGVDEPEALLKDLRRRNAEEFARRPQDLIELCADWRNFKRIRTHREQVESNVRIKLKPREDRRELSELSVDKAMEGASRLALAMMGTRRLTIRHSAEADSGGDGVPLDPSAILSDWSADERKTLLERPLFGFASYGRVRFHHRSVPEYLAAERIKLLRERGMTSRALRRLLFAATRGKVIVRPSKRPIAGWIALTEEMVFETLRDYEPAVLLTEGDPESLSLTQKNQALSAYAEHYSKGGWRGLSVPHIQIHRFAVPQLSGEIKRIWMQGIENPEIREILLNLIEVGRITECLDIAYAVAMDVGASRPERFAAIEALAMCNDLRVDIITAGIAENAELWPDDLAQNIAVGLFPKHLKVNHFFQILGRLKKKKRGIGDLSWQLPRLIVEADLDASTLEALRDGLFDLASAGLRWQDGWPHIVSNRDDLSCALATTCVRSFNVGSMTSWIHASNLALQLPRQDHGGDEAYTQLQKLLAELTADRNAQLFWAGNTLIQSIHPTASAWERYYEIIHQGAACINSERDLAWIKEALFDSTRSSIDRALLLEAAMRHAPSQDEWRNHLIGLKPLVADELELLGIVEDSLKPQEPNEEHKRWEKKHARQKKRLERKQAETHVSWVNFWSEIANQPDTVFSLERRGNTAWYLWNVMSKAGDGSRASSWNRRFIEEQFGKEIADRLRLTLMEQWRKERPTLRSERPDEEKNTYLVRWLLGLAAIYAEAEDVQWATKLSDEEAKLVARFAAIGYDGLPLWMEALVKVHSAGVVAILGRELLFDLESDAGTDSMLLQNIDQSSEPVIDIFLPILRAWLNDNYKCKGKNVNVTAQRIVQVVHFLIKNGDKETRADICAMAHERLGKKISIPVAKVWLPVLMRLDPSSGVNALEARMKSSGKATRSRPEKWIGDIFDDRHDGINLSDPQFTPQILLRLVRLAYRHVHPADDAKRDDAERARSWIVNALLKTNGEEGWTAKWEMASDPVCAHFKDRIIALAEEQWAEEIDGIALDEEQVIALDKTGEAPPSTNEAMFAMMLDRLSDLEDLLLRDDSPRELWAGITEEKIMRRAIAEKLNYHANGLYKIGQEGVTADEKETDIRLLSTTSLYEAVIELKLADGRSAKDLRDTLETQLVEKYMAPETRRSGCLMFTLSKNRYWDHPDTGSRIGFTELADLLREEANRIVEKLGAAIRLHVCALDLRPRLPTEAKRVKKTRNSKNSALLGEASIKIKNRRPL</sequence>
<keyword evidence="3" id="KW-1185">Reference proteome</keyword>
<accession>A0A934R1G5</accession>
<evidence type="ECO:0000313" key="3">
    <source>
        <dbReference type="Proteomes" id="UP000600139"/>
    </source>
</evidence>
<dbReference type="EMBL" id="JAENIK010000004">
    <property type="protein sequence ID" value="MBK1815007.1"/>
    <property type="molecule type" value="Genomic_DNA"/>
</dbReference>
<comment type="caution">
    <text evidence="2">The sequence shown here is derived from an EMBL/GenBank/DDBJ whole genome shotgun (WGS) entry which is preliminary data.</text>
</comment>
<proteinExistence type="predicted"/>
<organism evidence="2 3">
    <name type="scientific">Luteolibacter yonseiensis</name>
    <dbReference type="NCBI Taxonomy" id="1144680"/>
    <lineage>
        <taxon>Bacteria</taxon>
        <taxon>Pseudomonadati</taxon>
        <taxon>Verrucomicrobiota</taxon>
        <taxon>Verrucomicrobiia</taxon>
        <taxon>Verrucomicrobiales</taxon>
        <taxon>Verrucomicrobiaceae</taxon>
        <taxon>Luteolibacter</taxon>
    </lineage>
</organism>
<reference evidence="2" key="1">
    <citation type="submission" date="2021-01" db="EMBL/GenBank/DDBJ databases">
        <title>Modified the classification status of verrucomicrobia.</title>
        <authorList>
            <person name="Feng X."/>
        </authorList>
    </citation>
    <scope>NUCLEOTIDE SEQUENCE</scope>
    <source>
        <strain evidence="2">JCM 18052</strain>
    </source>
</reference>
<feature type="region of interest" description="Disordered" evidence="1">
    <location>
        <begin position="809"/>
        <end position="828"/>
    </location>
</feature>
<feature type="compositionally biased region" description="Basic residues" evidence="1">
    <location>
        <begin position="817"/>
        <end position="828"/>
    </location>
</feature>
<protein>
    <submittedName>
        <fullName evidence="2">Uncharacterized protein</fullName>
    </submittedName>
</protein>
<name>A0A934R1G5_9BACT</name>
<evidence type="ECO:0000256" key="1">
    <source>
        <dbReference type="SAM" id="MobiDB-lite"/>
    </source>
</evidence>
<dbReference type="Proteomes" id="UP000600139">
    <property type="component" value="Unassembled WGS sequence"/>
</dbReference>